<dbReference type="AlphaFoldDB" id="A0A5B8MTA7"/>
<accession>A0A5B8MTA7</accession>
<dbReference type="Pfam" id="PF16501">
    <property type="entry name" value="SCAPER_N"/>
    <property type="match status" value="1"/>
</dbReference>
<evidence type="ECO:0000313" key="4">
    <source>
        <dbReference type="EMBL" id="QDZ23859.1"/>
    </source>
</evidence>
<feature type="compositionally biased region" description="Basic and acidic residues" evidence="2">
    <location>
        <begin position="282"/>
        <end position="302"/>
    </location>
</feature>
<name>A0A5B8MTA7_9CHLO</name>
<dbReference type="PANTHER" id="PTHR31434">
    <property type="entry name" value="S PHASE CYCLIN A-ASSOCIATED PROTEIN IN THE ENDOPLASMIC RETICULUM"/>
    <property type="match status" value="1"/>
</dbReference>
<dbReference type="InterPro" id="IPR032446">
    <property type="entry name" value="SCAPER_N"/>
</dbReference>
<feature type="compositionally biased region" description="Acidic residues" evidence="2">
    <location>
        <begin position="235"/>
        <end position="247"/>
    </location>
</feature>
<dbReference type="Proteomes" id="UP000316726">
    <property type="component" value="Chromosome 11"/>
</dbReference>
<feature type="region of interest" description="Disordered" evidence="2">
    <location>
        <begin position="1"/>
        <end position="30"/>
    </location>
</feature>
<evidence type="ECO:0000313" key="5">
    <source>
        <dbReference type="Proteomes" id="UP000316726"/>
    </source>
</evidence>
<evidence type="ECO:0000256" key="1">
    <source>
        <dbReference type="SAM" id="Coils"/>
    </source>
</evidence>
<keyword evidence="1" id="KW-0175">Coiled coil</keyword>
<feature type="region of interest" description="Disordered" evidence="2">
    <location>
        <begin position="106"/>
        <end position="132"/>
    </location>
</feature>
<feature type="region of interest" description="Disordered" evidence="2">
    <location>
        <begin position="234"/>
        <end position="310"/>
    </location>
</feature>
<dbReference type="PANTHER" id="PTHR31434:SF2">
    <property type="entry name" value="S PHASE CYCLIN A-ASSOCIATED PROTEIN IN THE ENDOPLASMIC RETICULUM"/>
    <property type="match status" value="1"/>
</dbReference>
<organism evidence="4 5">
    <name type="scientific">Chloropicon primus</name>
    <dbReference type="NCBI Taxonomy" id="1764295"/>
    <lineage>
        <taxon>Eukaryota</taxon>
        <taxon>Viridiplantae</taxon>
        <taxon>Chlorophyta</taxon>
        <taxon>Chloropicophyceae</taxon>
        <taxon>Chloropicales</taxon>
        <taxon>Chloropicaceae</taxon>
        <taxon>Chloropicon</taxon>
    </lineage>
</organism>
<sequence>MGDKHRKGASGGNKGSAWSVVTGRRATRQQQQQLALKTNNAVVNGVAFESGGDNDNASENVKAQAKRGDDFNVLASFPIDLDVSSPAGRGDEVMVSESLFVTPVATSKAASASSRRRKGGASTGRRSSSQKSLSSKKLDIWNRLMNNLTRAIDDVYFMSEVECDSEQVMIVQKVIRNSMKDFESLASSIESQKHFEKEREEASKGSERKRMTVAWDVKKTIKVSPKHVELLSTLESDEDTSVEESSLDSETSFEGFLTREADENNGVNSESKAPAGGRKRAQSYDKPAKSKKEESDLAKPVKDGTSSRSNCAWREERNWGDIFANRARDLQAKLLSPDRQKLTPLEAKKRADEKQARASLLRKKRSRALAERLAKADETRQAIRSQQADKLEKKIQDMDQKIQRGRQLRDKHLAAIAGKAKSENMKVNEVIQITSLEAEDKRSALKERMQETEARRQEILAAVVERQRQTDAAIEEVQKRKQKLEEERLKLLAEEIQRKEQIQLKLQQERQQAAEAREALAKKQRMAAEENQRVQEHEAELIRKKIAGRLEEARTRRSLYLGQIKEKASLNKQDGERRDSGAFTSIPYLLSPAKDKKVPESPRIGENRESEYLQRHLEEFTSKIQHFSIPAPKAGARKKGGDDHLKKRFQKRMRDLKKHSSKNNVEGIHSLCMDTMHLLNSENDEHLNLARECGLVDYVLEGLSNRRESWPARTKLLLLRLLKVMTCNSTDTASYILSKDYFSEITNLLLLYTEADCFNPGQGSLHSNAVDILLPVMSKLLLVAQEKNLEDFESATGFFSCSGLLHQIRDSFSLFDPSKVKNDAIPTSIESCLRMLDAFSRCQETQIFDRASRLKASTRCLLAAFKDASMIGLPSLITTVLLHTSQTSEIDPSKFPRNFTTSAYFVVKILNNMAAHDYQSLQKIMGSADMKAESFHLLSSLLSYCTSLQATSMNHESSASKLLNEVILLVGNFVVLNPANQAVLHWGKSPTILEKLCQLPFNYFFTDELQKVLNPTLLAACFKNDRNREVTERNVSLKFVRVYLEKGKNKAEMDTKEVDRFALEHRFPLSLTQRAISWIGSSEEVKN</sequence>
<evidence type="ECO:0000259" key="3">
    <source>
        <dbReference type="Pfam" id="PF16501"/>
    </source>
</evidence>
<feature type="compositionally biased region" description="Basic and acidic residues" evidence="2">
    <location>
        <begin position="341"/>
        <end position="356"/>
    </location>
</feature>
<feature type="region of interest" description="Disordered" evidence="2">
    <location>
        <begin position="341"/>
        <end position="364"/>
    </location>
</feature>
<reference evidence="4 5" key="1">
    <citation type="submission" date="2018-07" db="EMBL/GenBank/DDBJ databases">
        <title>The complete nuclear genome of the prasinophyte Chloropicon primus (CCMP1205).</title>
        <authorList>
            <person name="Pombert J.-F."/>
            <person name="Otis C."/>
            <person name="Turmel M."/>
            <person name="Lemieux C."/>
        </authorList>
    </citation>
    <scope>NUCLEOTIDE SEQUENCE [LARGE SCALE GENOMIC DNA]</scope>
    <source>
        <strain evidence="4 5">CCMP1205</strain>
    </source>
</reference>
<feature type="coiled-coil region" evidence="1">
    <location>
        <begin position="435"/>
        <end position="547"/>
    </location>
</feature>
<gene>
    <name evidence="4" type="ORF">A3770_11p63770</name>
</gene>
<dbReference type="SUPFAM" id="SSF48371">
    <property type="entry name" value="ARM repeat"/>
    <property type="match status" value="1"/>
</dbReference>
<proteinExistence type="predicted"/>
<dbReference type="OrthoDB" id="549977at2759"/>
<keyword evidence="5" id="KW-1185">Reference proteome</keyword>
<dbReference type="InterPro" id="IPR016024">
    <property type="entry name" value="ARM-type_fold"/>
</dbReference>
<protein>
    <recommendedName>
        <fullName evidence="3">S phase cyclin A-associated protein in the endoplasmic reticulum N-terminal domain-containing protein</fullName>
    </recommendedName>
</protein>
<evidence type="ECO:0000256" key="2">
    <source>
        <dbReference type="SAM" id="MobiDB-lite"/>
    </source>
</evidence>
<dbReference type="EMBL" id="CP031044">
    <property type="protein sequence ID" value="QDZ23859.1"/>
    <property type="molecule type" value="Genomic_DNA"/>
</dbReference>
<feature type="domain" description="S phase cyclin A-associated protein in the endoplasmic reticulum N-terminal" evidence="3">
    <location>
        <begin position="136"/>
        <end position="222"/>
    </location>
</feature>
<feature type="compositionally biased region" description="Low complexity" evidence="2">
    <location>
        <begin position="123"/>
        <end position="132"/>
    </location>
</feature>